<evidence type="ECO:0000313" key="2">
    <source>
        <dbReference type="EMBL" id="KAJ5525046.1"/>
    </source>
</evidence>
<keyword evidence="1" id="KW-0732">Signal</keyword>
<dbReference type="EMBL" id="JAQIZZ010000008">
    <property type="protein sequence ID" value="KAJ5525046.1"/>
    <property type="molecule type" value="Genomic_DNA"/>
</dbReference>
<dbReference type="Proteomes" id="UP001220324">
    <property type="component" value="Unassembled WGS sequence"/>
</dbReference>
<proteinExistence type="predicted"/>
<evidence type="ECO:0000256" key="1">
    <source>
        <dbReference type="SAM" id="SignalP"/>
    </source>
</evidence>
<keyword evidence="3" id="KW-1185">Reference proteome</keyword>
<feature type="chain" id="PRO_5041946766" description="Phosphoglycerate mutase family protein" evidence="1">
    <location>
        <begin position="23"/>
        <end position="197"/>
    </location>
</feature>
<evidence type="ECO:0008006" key="4">
    <source>
        <dbReference type="Google" id="ProtNLM"/>
    </source>
</evidence>
<accession>A0AAD6CKR0</accession>
<name>A0AAD6CKR0_9EURO</name>
<reference evidence="2 3" key="1">
    <citation type="journal article" date="2023" name="IMA Fungus">
        <title>Comparative genomic study of the Penicillium genus elucidates a diverse pangenome and 15 lateral gene transfer events.</title>
        <authorList>
            <person name="Petersen C."/>
            <person name="Sorensen T."/>
            <person name="Nielsen M.R."/>
            <person name="Sondergaard T.E."/>
            <person name="Sorensen J.L."/>
            <person name="Fitzpatrick D.A."/>
            <person name="Frisvad J.C."/>
            <person name="Nielsen K.L."/>
        </authorList>
    </citation>
    <scope>NUCLEOTIDE SEQUENCE [LARGE SCALE GENOMIC DNA]</scope>
    <source>
        <strain evidence="2 3">IBT 35679</strain>
    </source>
</reference>
<dbReference type="Gene3D" id="3.40.50.1240">
    <property type="entry name" value="Phosphoglycerate mutase-like"/>
    <property type="match status" value="1"/>
</dbReference>
<gene>
    <name evidence="2" type="ORF">N7494_011696</name>
</gene>
<evidence type="ECO:0000313" key="3">
    <source>
        <dbReference type="Proteomes" id="UP001220324"/>
    </source>
</evidence>
<dbReference type="InterPro" id="IPR029033">
    <property type="entry name" value="His_PPase_superfam"/>
</dbReference>
<feature type="signal peptide" evidence="1">
    <location>
        <begin position="1"/>
        <end position="22"/>
    </location>
</feature>
<organism evidence="2 3">
    <name type="scientific">Penicillium frequentans</name>
    <dbReference type="NCBI Taxonomy" id="3151616"/>
    <lineage>
        <taxon>Eukaryota</taxon>
        <taxon>Fungi</taxon>
        <taxon>Dikarya</taxon>
        <taxon>Ascomycota</taxon>
        <taxon>Pezizomycotina</taxon>
        <taxon>Eurotiomycetes</taxon>
        <taxon>Eurotiomycetidae</taxon>
        <taxon>Eurotiales</taxon>
        <taxon>Aspergillaceae</taxon>
        <taxon>Penicillium</taxon>
    </lineage>
</organism>
<dbReference type="SUPFAM" id="SSF53254">
    <property type="entry name" value="Phosphoglycerate mutase-like"/>
    <property type="match status" value="1"/>
</dbReference>
<sequence length="197" mass="21772">MLWRSALQISSCLLSLAAGVAAVANDTHHPTIYLIRHGEKSGDPNDHELTFEGVMRAQCLRDVFGAASKYNISYIMAPAMEENGEHGRALKTALPLANDLGLEVDVQCGKRMGDLELQCVADASRSYDGPGNVLLVWRHKSMSTIAELLGVREHIKCPKNSYDLIWTIPYPYDRVTELKSENCPGLDVDIEGLIVQY</sequence>
<protein>
    <recommendedName>
        <fullName evidence="4">Phosphoglycerate mutase family protein</fullName>
    </recommendedName>
</protein>
<dbReference type="AlphaFoldDB" id="A0AAD6CKR0"/>
<comment type="caution">
    <text evidence="2">The sequence shown here is derived from an EMBL/GenBank/DDBJ whole genome shotgun (WGS) entry which is preliminary data.</text>
</comment>